<keyword evidence="2" id="KW-1185">Reference proteome</keyword>
<dbReference type="AlphaFoldDB" id="A0A2S6A682"/>
<dbReference type="GeneID" id="66723388"/>
<protein>
    <submittedName>
        <fullName evidence="1">Uncharacterized protein</fullName>
    </submittedName>
</protein>
<name>A0A2S6A682_9NOCA</name>
<organism evidence="1 2">
    <name type="scientific">Nocardia nova</name>
    <dbReference type="NCBI Taxonomy" id="37330"/>
    <lineage>
        <taxon>Bacteria</taxon>
        <taxon>Bacillati</taxon>
        <taxon>Actinomycetota</taxon>
        <taxon>Actinomycetes</taxon>
        <taxon>Mycobacteriales</taxon>
        <taxon>Nocardiaceae</taxon>
        <taxon>Nocardia</taxon>
    </lineage>
</organism>
<evidence type="ECO:0000313" key="2">
    <source>
        <dbReference type="Proteomes" id="UP000238356"/>
    </source>
</evidence>
<dbReference type="EMBL" id="PSZD01000008">
    <property type="protein sequence ID" value="PPJ28073.1"/>
    <property type="molecule type" value="Genomic_DNA"/>
</dbReference>
<gene>
    <name evidence="1" type="ORF">C5F51_14655</name>
</gene>
<dbReference type="Proteomes" id="UP000238356">
    <property type="component" value="Unassembled WGS sequence"/>
</dbReference>
<evidence type="ECO:0000313" key="1">
    <source>
        <dbReference type="EMBL" id="PPJ28073.1"/>
    </source>
</evidence>
<accession>A0A2S6A682</accession>
<sequence length="67" mass="7314">MEDSVLYDLPTEFFADMAAASGYCDAQSILPADGRYLCHCTCGRWDVEAPTRDEGLALARAHTADTQ</sequence>
<dbReference type="RefSeq" id="WP_104363340.1">
    <property type="nucleotide sequence ID" value="NZ_JAHUVX010000007.1"/>
</dbReference>
<reference evidence="1 2" key="1">
    <citation type="submission" date="2018-02" db="EMBL/GenBank/DDBJ databases">
        <title>8 Nocardia nova and 1 Nocardia cyriacigeorgica strain used for evolution to TMP-SMX.</title>
        <authorList>
            <person name="Mehta H."/>
            <person name="Weng J."/>
            <person name="Shamoo Y."/>
        </authorList>
    </citation>
    <scope>NUCLEOTIDE SEQUENCE [LARGE SCALE GENOMIC DNA]</scope>
    <source>
        <strain evidence="1 2">BAA2227</strain>
    </source>
</reference>
<proteinExistence type="predicted"/>
<comment type="caution">
    <text evidence="1">The sequence shown here is derived from an EMBL/GenBank/DDBJ whole genome shotgun (WGS) entry which is preliminary data.</text>
</comment>